<dbReference type="PANTHER" id="PTHR35517:SF1">
    <property type="entry name" value="PROTEIN ARGININE N-METHYLTRANSFERASE SFM1"/>
    <property type="match status" value="1"/>
</dbReference>
<dbReference type="CDD" id="cd18090">
    <property type="entry name" value="Arginine_MT_Sfm1"/>
    <property type="match status" value="1"/>
</dbReference>
<reference evidence="1" key="1">
    <citation type="submission" date="2020-07" db="EMBL/GenBank/DDBJ databases">
        <title>Draft Genome Sequence of a Deep-Sea Yeast, Naganishia (Cryptococcus) liquefaciens strain N6.</title>
        <authorList>
            <person name="Han Y.W."/>
            <person name="Kajitani R."/>
            <person name="Morimoto H."/>
            <person name="Parhat M."/>
            <person name="Tsubouchi H."/>
            <person name="Bakenova O."/>
            <person name="Ogata M."/>
            <person name="Argunhan B."/>
            <person name="Aoki R."/>
            <person name="Kajiwara S."/>
            <person name="Itoh T."/>
            <person name="Iwasaki H."/>
        </authorList>
    </citation>
    <scope>NUCLEOTIDE SEQUENCE</scope>
    <source>
        <strain evidence="1">N6</strain>
    </source>
</reference>
<evidence type="ECO:0008006" key="3">
    <source>
        <dbReference type="Google" id="ProtNLM"/>
    </source>
</evidence>
<comment type="caution">
    <text evidence="1">The sequence shown here is derived from an EMBL/GenBank/DDBJ whole genome shotgun (WGS) entry which is preliminary data.</text>
</comment>
<dbReference type="GO" id="GO:0035241">
    <property type="term" value="F:protein-arginine omega-N monomethyltransferase activity"/>
    <property type="evidence" value="ECO:0007669"/>
    <property type="project" value="TreeGrafter"/>
</dbReference>
<dbReference type="EMBL" id="BLZA01000019">
    <property type="protein sequence ID" value="GHJ86565.1"/>
    <property type="molecule type" value="Genomic_DNA"/>
</dbReference>
<protein>
    <recommendedName>
        <fullName evidence="3">DUF431-domain-containing protein</fullName>
    </recommendedName>
</protein>
<gene>
    <name evidence="1" type="ORF">NliqN6_2967</name>
</gene>
<organism evidence="1 2">
    <name type="scientific">Naganishia liquefaciens</name>
    <dbReference type="NCBI Taxonomy" id="104408"/>
    <lineage>
        <taxon>Eukaryota</taxon>
        <taxon>Fungi</taxon>
        <taxon>Dikarya</taxon>
        <taxon>Basidiomycota</taxon>
        <taxon>Agaricomycotina</taxon>
        <taxon>Tremellomycetes</taxon>
        <taxon>Filobasidiales</taxon>
        <taxon>Filobasidiaceae</taxon>
        <taxon>Naganishia</taxon>
    </lineage>
</organism>
<accession>A0A8H3TTV0</accession>
<dbReference type="Pfam" id="PF04252">
    <property type="entry name" value="SFM1-like"/>
    <property type="match status" value="1"/>
</dbReference>
<proteinExistence type="predicted"/>
<keyword evidence="2" id="KW-1185">Reference proteome</keyword>
<dbReference type="OrthoDB" id="373498at2759"/>
<dbReference type="PANTHER" id="PTHR35517">
    <property type="entry name" value="PROTEIN ARGININE N-METHYLTRANSFERASE SFM1"/>
    <property type="match status" value="1"/>
</dbReference>
<dbReference type="Proteomes" id="UP000620104">
    <property type="component" value="Unassembled WGS sequence"/>
</dbReference>
<name>A0A8H3TTV0_9TREE</name>
<evidence type="ECO:0000313" key="2">
    <source>
        <dbReference type="Proteomes" id="UP000620104"/>
    </source>
</evidence>
<sequence length="230" mass="24872">MSAQGYKYVIEHMEDDDATTTSVPPWVRLEYAQMLKNAGRQSKVLFTSLSAPSAAALPAQLAQAVGDAPDVAACQATTTPILDLLATAGPDGSPVPISKVCLLDPRAPQVLSPADGAPGAFEFFLFGGILGDDPPRDRTGELRKLGFETRHLGSVQMTTDTALGVTKIIIDDKIPLDEISYVDHPTIRFNDKESVEMPFRYVKGPDGEPILPAGMRELLQQDLNKTFDEF</sequence>
<evidence type="ECO:0000313" key="1">
    <source>
        <dbReference type="EMBL" id="GHJ86565.1"/>
    </source>
</evidence>
<dbReference type="InterPro" id="IPR007364">
    <property type="entry name" value="SFM1-like"/>
</dbReference>
<dbReference type="AlphaFoldDB" id="A0A8H3TTV0"/>